<dbReference type="GO" id="GO:0022857">
    <property type="term" value="F:transmembrane transporter activity"/>
    <property type="evidence" value="ECO:0007669"/>
    <property type="project" value="InterPro"/>
</dbReference>
<feature type="transmembrane region" description="Helical" evidence="5">
    <location>
        <begin position="23"/>
        <end position="47"/>
    </location>
</feature>
<accession>A0AAN0JGM5</accession>
<reference evidence="8" key="1">
    <citation type="journal article" date="2010" name="Nature">
        <title>The Amphimedon queenslandica genome and the evolution of animal complexity.</title>
        <authorList>
            <person name="Srivastava M."/>
            <person name="Simakov O."/>
            <person name="Chapman J."/>
            <person name="Fahey B."/>
            <person name="Gauthier M.E."/>
            <person name="Mitros T."/>
            <person name="Richards G.S."/>
            <person name="Conaco C."/>
            <person name="Dacre M."/>
            <person name="Hellsten U."/>
            <person name="Larroux C."/>
            <person name="Putnam N.H."/>
            <person name="Stanke M."/>
            <person name="Adamska M."/>
            <person name="Darling A."/>
            <person name="Degnan S.M."/>
            <person name="Oakley T.H."/>
            <person name="Plachetzki D.C."/>
            <person name="Zhai Y."/>
            <person name="Adamski M."/>
            <person name="Calcino A."/>
            <person name="Cummins S.F."/>
            <person name="Goodstein D.M."/>
            <person name="Harris C."/>
            <person name="Jackson D.J."/>
            <person name="Leys S.P."/>
            <person name="Shu S."/>
            <person name="Woodcroft B.J."/>
            <person name="Vervoort M."/>
            <person name="Kosik K.S."/>
            <person name="Manning G."/>
            <person name="Degnan B.M."/>
            <person name="Rokhsar D.S."/>
        </authorList>
    </citation>
    <scope>NUCLEOTIDE SEQUENCE [LARGE SCALE GENOMIC DNA]</scope>
</reference>
<dbReference type="Pfam" id="PF07690">
    <property type="entry name" value="MFS_1"/>
    <property type="match status" value="1"/>
</dbReference>
<dbReference type="InterPro" id="IPR011701">
    <property type="entry name" value="MFS"/>
</dbReference>
<evidence type="ECO:0000313" key="7">
    <source>
        <dbReference type="EnsemblMetazoa" id="XP_019856114.1"/>
    </source>
</evidence>
<evidence type="ECO:0000256" key="2">
    <source>
        <dbReference type="ARBA" id="ARBA00022692"/>
    </source>
</evidence>
<dbReference type="GO" id="GO:0016020">
    <property type="term" value="C:membrane"/>
    <property type="evidence" value="ECO:0007669"/>
    <property type="project" value="UniProtKB-SubCell"/>
</dbReference>
<dbReference type="AlphaFoldDB" id="A0AAN0JGM5"/>
<dbReference type="Proteomes" id="UP000007879">
    <property type="component" value="Unassembled WGS sequence"/>
</dbReference>
<dbReference type="Gene3D" id="1.20.1250.20">
    <property type="entry name" value="MFS general substrate transporter like domains"/>
    <property type="match status" value="1"/>
</dbReference>
<dbReference type="RefSeq" id="XP_019856114.1">
    <property type="nucleotide sequence ID" value="XM_020000555.1"/>
</dbReference>
<keyword evidence="4 5" id="KW-0472">Membrane</keyword>
<feature type="transmembrane region" description="Helical" evidence="5">
    <location>
        <begin position="59"/>
        <end position="77"/>
    </location>
</feature>
<dbReference type="InterPro" id="IPR036259">
    <property type="entry name" value="MFS_trans_sf"/>
</dbReference>
<dbReference type="KEGG" id="aqu:109584726"/>
<proteinExistence type="predicted"/>
<evidence type="ECO:0000256" key="1">
    <source>
        <dbReference type="ARBA" id="ARBA00004141"/>
    </source>
</evidence>
<evidence type="ECO:0000256" key="5">
    <source>
        <dbReference type="SAM" id="Phobius"/>
    </source>
</evidence>
<feature type="transmembrane region" description="Helical" evidence="5">
    <location>
        <begin position="89"/>
        <end position="118"/>
    </location>
</feature>
<evidence type="ECO:0000256" key="4">
    <source>
        <dbReference type="ARBA" id="ARBA00023136"/>
    </source>
</evidence>
<keyword evidence="3 5" id="KW-1133">Transmembrane helix</keyword>
<dbReference type="GeneID" id="109584726"/>
<dbReference type="PROSITE" id="PS50850">
    <property type="entry name" value="MFS"/>
    <property type="match status" value="1"/>
</dbReference>
<dbReference type="GO" id="GO:0015867">
    <property type="term" value="P:ATP transport"/>
    <property type="evidence" value="ECO:0007669"/>
    <property type="project" value="TreeGrafter"/>
</dbReference>
<name>A0AAN0JGM5_AMPQE</name>
<organism evidence="7 8">
    <name type="scientific">Amphimedon queenslandica</name>
    <name type="common">Sponge</name>
    <dbReference type="NCBI Taxonomy" id="400682"/>
    <lineage>
        <taxon>Eukaryota</taxon>
        <taxon>Metazoa</taxon>
        <taxon>Porifera</taxon>
        <taxon>Demospongiae</taxon>
        <taxon>Heteroscleromorpha</taxon>
        <taxon>Haplosclerida</taxon>
        <taxon>Niphatidae</taxon>
        <taxon>Amphimedon</taxon>
    </lineage>
</organism>
<protein>
    <recommendedName>
        <fullName evidence="6">Major facilitator superfamily (MFS) profile domain-containing protein</fullName>
    </recommendedName>
</protein>
<dbReference type="EnsemblMetazoa" id="XM_020000555.1">
    <property type="protein sequence ID" value="XP_019856114.1"/>
    <property type="gene ID" value="LOC109584726"/>
</dbReference>
<feature type="domain" description="Major facilitator superfamily (MFS) profile" evidence="6">
    <location>
        <begin position="24"/>
        <end position="161"/>
    </location>
</feature>
<dbReference type="InterPro" id="IPR020846">
    <property type="entry name" value="MFS_dom"/>
</dbReference>
<keyword evidence="2 5" id="KW-0812">Transmembrane</keyword>
<sequence>MASHKSGGGIGQPLHWSERERRLWILVLFICSILIYAARSSLSVSIVEMASEFDWNKRTCGIILSSFFWGYSATQVIGGQLGDKYGGELVLWTSALVWGGAVLSISIVASISTTLVFVAHLTNGLSQGVYFPAIASLLTTRVSDENRSFVNGLIHAGPQLG</sequence>
<reference evidence="7" key="2">
    <citation type="submission" date="2024-06" db="UniProtKB">
        <authorList>
            <consortium name="EnsemblMetazoa"/>
        </authorList>
    </citation>
    <scope>IDENTIFICATION</scope>
</reference>
<evidence type="ECO:0000256" key="3">
    <source>
        <dbReference type="ARBA" id="ARBA00022989"/>
    </source>
</evidence>
<evidence type="ECO:0000259" key="6">
    <source>
        <dbReference type="PROSITE" id="PS50850"/>
    </source>
</evidence>
<comment type="subcellular location">
    <subcellularLocation>
        <location evidence="1">Membrane</location>
        <topology evidence="1">Multi-pass membrane protein</topology>
    </subcellularLocation>
</comment>
<dbReference type="PANTHER" id="PTHR11662:SF279">
    <property type="entry name" value="VOLTAGE-GATED PURINE NUCLEOTIDE UNIPORTER SLC17A9"/>
    <property type="match status" value="1"/>
</dbReference>
<dbReference type="PANTHER" id="PTHR11662">
    <property type="entry name" value="SOLUTE CARRIER FAMILY 17"/>
    <property type="match status" value="1"/>
</dbReference>
<keyword evidence="8" id="KW-1185">Reference proteome</keyword>
<evidence type="ECO:0000313" key="8">
    <source>
        <dbReference type="Proteomes" id="UP000007879"/>
    </source>
</evidence>
<dbReference type="InterPro" id="IPR050382">
    <property type="entry name" value="MFS_Na/Anion_cotransporter"/>
</dbReference>
<dbReference type="SUPFAM" id="SSF103473">
    <property type="entry name" value="MFS general substrate transporter"/>
    <property type="match status" value="1"/>
</dbReference>